<dbReference type="EMBL" id="FNHG01000018">
    <property type="protein sequence ID" value="SDM68220.1"/>
    <property type="molecule type" value="Genomic_DNA"/>
</dbReference>
<feature type="signal peptide" evidence="1">
    <location>
        <begin position="1"/>
        <end position="26"/>
    </location>
</feature>
<evidence type="ECO:0000313" key="2">
    <source>
        <dbReference type="EMBL" id="SDM68220.1"/>
    </source>
</evidence>
<accession>A0A1G9V802</accession>
<dbReference type="AlphaFoldDB" id="A0A1G9V802"/>
<dbReference type="Gene3D" id="3.30.450.150">
    <property type="entry name" value="Haem-degrading domain"/>
    <property type="match status" value="1"/>
</dbReference>
<dbReference type="InterPro" id="IPR005624">
    <property type="entry name" value="PduO/GlcC-like"/>
</dbReference>
<dbReference type="RefSeq" id="WP_176780355.1">
    <property type="nucleotide sequence ID" value="NZ_FNHG01000018.1"/>
</dbReference>
<feature type="chain" id="PRO_5011753289" evidence="1">
    <location>
        <begin position="27"/>
        <end position="168"/>
    </location>
</feature>
<name>A0A1G9V802_9PROT</name>
<dbReference type="STRING" id="144026.SAMN04488568_11821"/>
<dbReference type="PANTHER" id="PTHR34309:SF10">
    <property type="entry name" value="SLR1406 PROTEIN"/>
    <property type="match status" value="1"/>
</dbReference>
<keyword evidence="3" id="KW-1185">Reference proteome</keyword>
<reference evidence="2 3" key="1">
    <citation type="submission" date="2016-10" db="EMBL/GenBank/DDBJ databases">
        <authorList>
            <person name="de Groot N.N."/>
        </authorList>
    </citation>
    <scope>NUCLEOTIDE SEQUENCE [LARGE SCALE GENOMIC DNA]</scope>
    <source>
        <strain evidence="2 3">DSM 16077</strain>
    </source>
</reference>
<proteinExistence type="predicted"/>
<dbReference type="Pfam" id="PF03928">
    <property type="entry name" value="HbpS-like"/>
    <property type="match status" value="1"/>
</dbReference>
<keyword evidence="1" id="KW-0732">Signal</keyword>
<protein>
    <submittedName>
        <fullName evidence="2">Uncharacterized conserved protein GlcG, DUF336 family</fullName>
    </submittedName>
</protein>
<dbReference type="SUPFAM" id="SSF143744">
    <property type="entry name" value="GlcG-like"/>
    <property type="match status" value="1"/>
</dbReference>
<evidence type="ECO:0000313" key="3">
    <source>
        <dbReference type="Proteomes" id="UP000199759"/>
    </source>
</evidence>
<organism evidence="2 3">
    <name type="scientific">Maricaulis salignorans</name>
    <dbReference type="NCBI Taxonomy" id="144026"/>
    <lineage>
        <taxon>Bacteria</taxon>
        <taxon>Pseudomonadati</taxon>
        <taxon>Pseudomonadota</taxon>
        <taxon>Alphaproteobacteria</taxon>
        <taxon>Maricaulales</taxon>
        <taxon>Maricaulaceae</taxon>
        <taxon>Maricaulis</taxon>
    </lineage>
</organism>
<dbReference type="InterPro" id="IPR052517">
    <property type="entry name" value="GlcG_carb_metab_protein"/>
</dbReference>
<dbReference type="Proteomes" id="UP000199759">
    <property type="component" value="Unassembled WGS sequence"/>
</dbReference>
<gene>
    <name evidence="2" type="ORF">SAMN04488568_11821</name>
</gene>
<evidence type="ECO:0000256" key="1">
    <source>
        <dbReference type="SAM" id="SignalP"/>
    </source>
</evidence>
<sequence>MMNSRTAILGFLAVAGLALTAPLAHAQTPRATLDASTAGTIIAACEAYADEHALKLTIAVFDEGANLQALSRMDGAILASLEIAQWKGRTAANLGQLTGGLGAAAQDRPEIYHVPGLATLQGGVPIRTAAGELIGGVGASGASSADDEACAMAGIMAAGLTYQRAGAE</sequence>
<dbReference type="InterPro" id="IPR038084">
    <property type="entry name" value="PduO/GlcC-like_sf"/>
</dbReference>
<dbReference type="PANTHER" id="PTHR34309">
    <property type="entry name" value="SLR1406 PROTEIN"/>
    <property type="match status" value="1"/>
</dbReference>